<feature type="domain" description="Malonyl-CoA:ACP transacylase (MAT)" evidence="5">
    <location>
        <begin position="5"/>
        <end position="285"/>
    </location>
</feature>
<dbReference type="InterPro" id="IPR016035">
    <property type="entry name" value="Acyl_Trfase/lysoPLipase"/>
</dbReference>
<dbReference type="InterPro" id="IPR004410">
    <property type="entry name" value="Malonyl_CoA-ACP_transAc_FabD"/>
</dbReference>
<organism evidence="6 7">
    <name type="scientific">Ruminiclostridium papyrosolvens DSM 2782</name>
    <dbReference type="NCBI Taxonomy" id="588581"/>
    <lineage>
        <taxon>Bacteria</taxon>
        <taxon>Bacillati</taxon>
        <taxon>Bacillota</taxon>
        <taxon>Clostridia</taxon>
        <taxon>Eubacteriales</taxon>
        <taxon>Oscillospiraceae</taxon>
        <taxon>Ruminiclostridium</taxon>
    </lineage>
</organism>
<proteinExistence type="predicted"/>
<dbReference type="OrthoDB" id="9805460at2"/>
<dbReference type="SMART" id="SM00827">
    <property type="entry name" value="PKS_AT"/>
    <property type="match status" value="1"/>
</dbReference>
<protein>
    <recommendedName>
        <fullName evidence="1">[acyl-carrier-protein] S-malonyltransferase</fullName>
        <ecNumber evidence="1">2.3.1.39</ecNumber>
    </recommendedName>
</protein>
<dbReference type="NCBIfam" id="TIGR00128">
    <property type="entry name" value="fabD"/>
    <property type="match status" value="1"/>
</dbReference>
<gene>
    <name evidence="6" type="ORF">Cpap_3708</name>
</gene>
<dbReference type="EC" id="2.3.1.39" evidence="1"/>
<dbReference type="InterPro" id="IPR014043">
    <property type="entry name" value="Acyl_transferase_dom"/>
</dbReference>
<evidence type="ECO:0000256" key="1">
    <source>
        <dbReference type="ARBA" id="ARBA00013258"/>
    </source>
</evidence>
<dbReference type="Gene3D" id="3.20.20.70">
    <property type="entry name" value="Aldolase class I"/>
    <property type="match status" value="1"/>
</dbReference>
<dbReference type="InterPro" id="IPR001227">
    <property type="entry name" value="Ac_transferase_dom_sf"/>
</dbReference>
<dbReference type="GO" id="GO:0006633">
    <property type="term" value="P:fatty acid biosynthetic process"/>
    <property type="evidence" value="ECO:0007669"/>
    <property type="project" value="TreeGrafter"/>
</dbReference>
<dbReference type="Gene3D" id="3.40.366.10">
    <property type="entry name" value="Malonyl-Coenzyme A Acyl Carrier Protein, domain 2"/>
    <property type="match status" value="1"/>
</dbReference>
<keyword evidence="3" id="KW-0012">Acyltransferase</keyword>
<dbReference type="SMR" id="F1T728"/>
<evidence type="ECO:0000256" key="4">
    <source>
        <dbReference type="ARBA" id="ARBA00048462"/>
    </source>
</evidence>
<dbReference type="SUPFAM" id="SSF52151">
    <property type="entry name" value="FabD/lysophospholipase-like"/>
    <property type="match status" value="1"/>
</dbReference>
<dbReference type="Proteomes" id="UP000003860">
    <property type="component" value="Unassembled WGS sequence"/>
</dbReference>
<dbReference type="InterPro" id="IPR050858">
    <property type="entry name" value="Mal-CoA-ACP_Trans/PKS_FabD"/>
</dbReference>
<dbReference type="Pfam" id="PF00698">
    <property type="entry name" value="Acyl_transf_1"/>
    <property type="match status" value="1"/>
</dbReference>
<dbReference type="PANTHER" id="PTHR42681">
    <property type="entry name" value="MALONYL-COA-ACYL CARRIER PROTEIN TRANSACYLASE, MITOCHONDRIAL"/>
    <property type="match status" value="1"/>
</dbReference>
<keyword evidence="7" id="KW-1185">Reference proteome</keyword>
<reference evidence="6" key="2">
    <citation type="submission" date="2011-01" db="EMBL/GenBank/DDBJ databases">
        <title>The Non-contiguous Finished genome of Clostridium papyrosolvens.</title>
        <authorList>
            <person name="Lucas S."/>
            <person name="Copeland A."/>
            <person name="Lapidus A."/>
            <person name="Cheng J.-F."/>
            <person name="Goodwin L."/>
            <person name="Pitluck S."/>
            <person name="Misra M."/>
            <person name="Chertkov O."/>
            <person name="Detter J.C."/>
            <person name="Han C."/>
            <person name="Tapia R."/>
            <person name="Land M."/>
            <person name="Hauser L."/>
            <person name="Kyrpides N."/>
            <person name="Ivanova N."/>
            <person name="Pagani I."/>
            <person name="Mouttaki H."/>
            <person name="He Z."/>
            <person name="Zhou J."/>
            <person name="Hemme C.L."/>
            <person name="Woyke T."/>
        </authorList>
    </citation>
    <scope>NUCLEOTIDE SEQUENCE [LARGE SCALE GENOMIC DNA]</scope>
    <source>
        <strain evidence="6">DSM 2782</strain>
    </source>
</reference>
<dbReference type="SUPFAM" id="SSF55048">
    <property type="entry name" value="Probable ACP-binding domain of malonyl-CoA ACP transacylase"/>
    <property type="match status" value="1"/>
</dbReference>
<dbReference type="eggNOG" id="COG0331">
    <property type="taxonomic scope" value="Bacteria"/>
</dbReference>
<dbReference type="PANTHER" id="PTHR42681:SF1">
    <property type="entry name" value="MALONYL-COA-ACYL CARRIER PROTEIN TRANSACYLASE, MITOCHONDRIAL"/>
    <property type="match status" value="1"/>
</dbReference>
<dbReference type="GO" id="GO:0005829">
    <property type="term" value="C:cytosol"/>
    <property type="evidence" value="ECO:0007669"/>
    <property type="project" value="TreeGrafter"/>
</dbReference>
<evidence type="ECO:0000256" key="3">
    <source>
        <dbReference type="ARBA" id="ARBA00023315"/>
    </source>
</evidence>
<dbReference type="InterPro" id="IPR013785">
    <property type="entry name" value="Aldolase_TIM"/>
</dbReference>
<dbReference type="Pfam" id="PF21607">
    <property type="entry name" value="FabD_helical_ins"/>
    <property type="match status" value="1"/>
</dbReference>
<dbReference type="RefSeq" id="WP_004615869.1">
    <property type="nucleotide sequence ID" value="NZ_ACXX02000001.1"/>
</dbReference>
<evidence type="ECO:0000256" key="2">
    <source>
        <dbReference type="ARBA" id="ARBA00022679"/>
    </source>
</evidence>
<comment type="caution">
    <text evidence="6">The sequence shown here is derived from an EMBL/GenBank/DDBJ whole genome shotgun (WGS) entry which is preliminary data.</text>
</comment>
<dbReference type="InterPro" id="IPR049489">
    <property type="entry name" value="FabD-like_helical_ins"/>
</dbReference>
<accession>F1T728</accession>
<evidence type="ECO:0000259" key="5">
    <source>
        <dbReference type="SMART" id="SM00827"/>
    </source>
</evidence>
<dbReference type="AlphaFoldDB" id="F1T728"/>
<evidence type="ECO:0000313" key="6">
    <source>
        <dbReference type="EMBL" id="EGD49276.1"/>
    </source>
</evidence>
<comment type="catalytic activity">
    <reaction evidence="4">
        <text>holo-[ACP] + malonyl-CoA = malonyl-[ACP] + CoA</text>
        <dbReference type="Rhea" id="RHEA:41792"/>
        <dbReference type="Rhea" id="RHEA-COMP:9623"/>
        <dbReference type="Rhea" id="RHEA-COMP:9685"/>
        <dbReference type="ChEBI" id="CHEBI:57287"/>
        <dbReference type="ChEBI" id="CHEBI:57384"/>
        <dbReference type="ChEBI" id="CHEBI:64479"/>
        <dbReference type="ChEBI" id="CHEBI:78449"/>
        <dbReference type="EC" id="2.3.1.39"/>
    </reaction>
</comment>
<dbReference type="SUPFAM" id="SSF51412">
    <property type="entry name" value="Inosine monophosphate dehydrogenase (IMPDH)"/>
    <property type="match status" value="1"/>
</dbReference>
<dbReference type="EMBL" id="ACXX02000001">
    <property type="protein sequence ID" value="EGD49276.1"/>
    <property type="molecule type" value="Genomic_DNA"/>
</dbReference>
<dbReference type="STRING" id="588581.Cpap_3708"/>
<keyword evidence="2" id="KW-0808">Transferase</keyword>
<evidence type="ECO:0000313" key="7">
    <source>
        <dbReference type="Proteomes" id="UP000003860"/>
    </source>
</evidence>
<dbReference type="eggNOG" id="COG2070">
    <property type="taxonomic scope" value="Bacteria"/>
</dbReference>
<dbReference type="GO" id="GO:0004314">
    <property type="term" value="F:[acyl-carrier-protein] S-malonyltransferase activity"/>
    <property type="evidence" value="ECO:0007669"/>
    <property type="project" value="UniProtKB-EC"/>
</dbReference>
<sequence>MKTFVFCGQGSQIVGMGKDYFDEFTELVKAADNILGYSIKDLCLYDENKQLNLTKYTQPALYVVSVLEYLHKKNLGEIPDYLIGHSIGEYAALYAAGVYSFEDGLRLVKRRGELMFDEKGGGMAAVIGLSGEQVQNIIDNNNLSAIDIANYNSMTQVAISGPADIVESCNEIFTKGGARAVMPLKVSGAFHSRYLRNAQNKLYEYMKDFKFNDPKIPVVANLTARPYENKKVKNTLIQQLSNSVQWVESVRYLLADNMEFIPIGPGNATINLVKSIQSNMSPLSEQEKQTRKIQIDYDIDFEEYTKQVEVKETALGCKEFRDTYKTRYNYVVGGMCSGISGVDLVTAACNGKLLSFLGTNGLTMDEVENKILQLKSKVHNDTLYGINITKDYSQPHIFTDLLRLCLKHNVKVVELSNVMAITKDLVLYRVKGMQFNGAQVTGGNRILAKISQSYMAREFMLPAPVDILEELLSENSITKEEYSIALQIPMADDICVVGDVAFETERNNLLTFLPEVLAIKNEVVNSNKLIVNSRIGVAGGIGSPTVVSTLFNMGSDFILTGSINQCTIEADVADLIKEQLAQITTYDVGYAPSERLFELGKEVQVLKKGIFYPARAKKLKNIYDFVDSIDMIPSDIAQYIEERFFNAKLEKVYENIISKGFSEKRLELAAKNSKYKLSLVFKEYLKEAFNKTRKMNMTQDDLVNSVIYCSKAMGLLNEELKKTEYSLWQNRSVVKIAEYLMG</sequence>
<dbReference type="InterPro" id="IPR016036">
    <property type="entry name" value="Malonyl_transacylase_ACP-bd"/>
</dbReference>
<dbReference type="Gene3D" id="3.30.70.250">
    <property type="entry name" value="Malonyl-CoA ACP transacylase, ACP-binding"/>
    <property type="match status" value="1"/>
</dbReference>
<name>F1T728_9FIRM</name>
<reference evidence="6" key="1">
    <citation type="submission" date="2009-07" db="EMBL/GenBank/DDBJ databases">
        <authorList>
            <consortium name="US DOE Joint Genome Institute (JGI-PGF)"/>
            <person name="Lucas S."/>
            <person name="Copeland A."/>
            <person name="Lapidus A."/>
            <person name="Glavina del Rio T."/>
            <person name="Tice H."/>
            <person name="Bruce D."/>
            <person name="Goodwin L."/>
            <person name="Pitluck S."/>
            <person name="Larimer F."/>
            <person name="Land M.L."/>
            <person name="Mouttaki H."/>
            <person name="He Z."/>
            <person name="Zhou J."/>
            <person name="Hemme C.L."/>
        </authorList>
    </citation>
    <scope>NUCLEOTIDE SEQUENCE</scope>
    <source>
        <strain evidence="6">DSM 2782</strain>
    </source>
</reference>